<evidence type="ECO:0008006" key="3">
    <source>
        <dbReference type="Google" id="ProtNLM"/>
    </source>
</evidence>
<dbReference type="InterPro" id="IPR012337">
    <property type="entry name" value="RNaseH-like_sf"/>
</dbReference>
<dbReference type="Gene3D" id="3.30.70.270">
    <property type="match status" value="1"/>
</dbReference>
<sequence>MLVDSTIGHSMLSFMDGFFGCNQILMALEDMEKTSFITKWGTYYYRVMPFGLKNARTTYQRAATTLFHDMMHRDVEKSIKWSIVANHLALLPVLDGRVIDDDFSYEDIIVVTSLLGCRMYFDYAANHYGYGIGVLLISPHADHFPRFVRLTFFDQHPSTNNIVEYETCTLGLETTLELGIRQMELLIGRFDDLRYTHIPRAQNQFVDALATLASMIDIPADAIVCLLLIESRSVPAYCCLIDETKLDDGIIGKISMKSSNGHEFILVAIDYFTKWVKAASYARLTSSRVVSFIISHIIYRNRVPHELISDREEAVNRNIKRILRRMVKTSQDWLEKLLFALWANWTSFRTFTRATPYSLVYGMETMLPIEIEMGSLRVALEQ</sequence>
<dbReference type="InterPro" id="IPR043502">
    <property type="entry name" value="DNA/RNA_pol_sf"/>
</dbReference>
<dbReference type="SUPFAM" id="SSF53098">
    <property type="entry name" value="Ribonuclease H-like"/>
    <property type="match status" value="2"/>
</dbReference>
<dbReference type="EMBL" id="QGNW01000394">
    <property type="protein sequence ID" value="RVW73350.1"/>
    <property type="molecule type" value="Genomic_DNA"/>
</dbReference>
<accession>A0A438GMB3</accession>
<dbReference type="PANTHER" id="PTHR48475:SF1">
    <property type="entry name" value="RNASE H TYPE-1 DOMAIN-CONTAINING PROTEIN"/>
    <property type="match status" value="1"/>
</dbReference>
<dbReference type="PANTHER" id="PTHR48475">
    <property type="entry name" value="RIBONUCLEASE H"/>
    <property type="match status" value="1"/>
</dbReference>
<evidence type="ECO:0000313" key="2">
    <source>
        <dbReference type="Proteomes" id="UP000288805"/>
    </source>
</evidence>
<dbReference type="InterPro" id="IPR043128">
    <property type="entry name" value="Rev_trsase/Diguanyl_cyclase"/>
</dbReference>
<dbReference type="SUPFAM" id="SSF56672">
    <property type="entry name" value="DNA/RNA polymerases"/>
    <property type="match status" value="1"/>
</dbReference>
<evidence type="ECO:0000313" key="1">
    <source>
        <dbReference type="EMBL" id="RVW73350.1"/>
    </source>
</evidence>
<name>A0A438GMB3_VITVI</name>
<comment type="caution">
    <text evidence="1">The sequence shown here is derived from an EMBL/GenBank/DDBJ whole genome shotgun (WGS) entry which is preliminary data.</text>
</comment>
<dbReference type="AlphaFoldDB" id="A0A438GMB3"/>
<protein>
    <recommendedName>
        <fullName evidence="3">Integrase catalytic domain-containing protein</fullName>
    </recommendedName>
</protein>
<dbReference type="Proteomes" id="UP000288805">
    <property type="component" value="Unassembled WGS sequence"/>
</dbReference>
<reference evidence="1 2" key="1">
    <citation type="journal article" date="2018" name="PLoS Genet.">
        <title>Population sequencing reveals clonal diversity and ancestral inbreeding in the grapevine cultivar Chardonnay.</title>
        <authorList>
            <person name="Roach M.J."/>
            <person name="Johnson D.L."/>
            <person name="Bohlmann J."/>
            <person name="van Vuuren H.J."/>
            <person name="Jones S.J."/>
            <person name="Pretorius I.S."/>
            <person name="Schmidt S.A."/>
            <person name="Borneman A.R."/>
        </authorList>
    </citation>
    <scope>NUCLEOTIDE SEQUENCE [LARGE SCALE GENOMIC DNA]</scope>
    <source>
        <strain evidence="2">cv. Chardonnay</strain>
        <tissue evidence="1">Leaf</tissue>
    </source>
</reference>
<gene>
    <name evidence="1" type="ORF">CK203_057739</name>
</gene>
<proteinExistence type="predicted"/>
<dbReference type="Gene3D" id="3.10.10.10">
    <property type="entry name" value="HIV Type 1 Reverse Transcriptase, subunit A, domain 1"/>
    <property type="match status" value="1"/>
</dbReference>
<organism evidence="1 2">
    <name type="scientific">Vitis vinifera</name>
    <name type="common">Grape</name>
    <dbReference type="NCBI Taxonomy" id="29760"/>
    <lineage>
        <taxon>Eukaryota</taxon>
        <taxon>Viridiplantae</taxon>
        <taxon>Streptophyta</taxon>
        <taxon>Embryophyta</taxon>
        <taxon>Tracheophyta</taxon>
        <taxon>Spermatophyta</taxon>
        <taxon>Magnoliopsida</taxon>
        <taxon>eudicotyledons</taxon>
        <taxon>Gunneridae</taxon>
        <taxon>Pentapetalae</taxon>
        <taxon>rosids</taxon>
        <taxon>Vitales</taxon>
        <taxon>Vitaceae</taxon>
        <taxon>Viteae</taxon>
        <taxon>Vitis</taxon>
    </lineage>
</organism>
<dbReference type="InterPro" id="IPR036397">
    <property type="entry name" value="RNaseH_sf"/>
</dbReference>
<dbReference type="Gene3D" id="3.30.420.10">
    <property type="entry name" value="Ribonuclease H-like superfamily/Ribonuclease H"/>
    <property type="match status" value="2"/>
</dbReference>
<dbReference type="GO" id="GO:0003676">
    <property type="term" value="F:nucleic acid binding"/>
    <property type="evidence" value="ECO:0007669"/>
    <property type="project" value="InterPro"/>
</dbReference>